<proteinExistence type="predicted"/>
<dbReference type="RefSeq" id="WP_155112231.1">
    <property type="nucleotide sequence ID" value="NZ_WMIB01000008.1"/>
</dbReference>
<comment type="caution">
    <text evidence="2">The sequence shown here is derived from an EMBL/GenBank/DDBJ whole genome shotgun (WGS) entry which is preliminary data.</text>
</comment>
<dbReference type="InterPro" id="IPR035324">
    <property type="entry name" value="DUF5381"/>
</dbReference>
<dbReference type="Proteomes" id="UP000434639">
    <property type="component" value="Unassembled WGS sequence"/>
</dbReference>
<feature type="transmembrane region" description="Helical" evidence="1">
    <location>
        <begin position="21"/>
        <end position="41"/>
    </location>
</feature>
<organism evidence="2 3">
    <name type="scientific">Metabacillus mangrovi</name>
    <dbReference type="NCBI Taxonomy" id="1491830"/>
    <lineage>
        <taxon>Bacteria</taxon>
        <taxon>Bacillati</taxon>
        <taxon>Bacillota</taxon>
        <taxon>Bacilli</taxon>
        <taxon>Bacillales</taxon>
        <taxon>Bacillaceae</taxon>
        <taxon>Metabacillus</taxon>
    </lineage>
</organism>
<evidence type="ECO:0000256" key="1">
    <source>
        <dbReference type="SAM" id="Phobius"/>
    </source>
</evidence>
<keyword evidence="1" id="KW-0812">Transmembrane</keyword>
<reference evidence="2 3" key="1">
    <citation type="journal article" date="2017" name="Int. J. Syst. Evol. Microbiol.">
        <title>Bacillus mangrovi sp. nov., isolated from a sediment sample from a mangrove forest.</title>
        <authorList>
            <person name="Gupta V."/>
            <person name="Singh P.K."/>
            <person name="Korpole S."/>
            <person name="Tanuku N.R.S."/>
            <person name="Pinnaka A.K."/>
        </authorList>
    </citation>
    <scope>NUCLEOTIDE SEQUENCE [LARGE SCALE GENOMIC DNA]</scope>
    <source>
        <strain evidence="2 3">KCTC 33872</strain>
    </source>
</reference>
<evidence type="ECO:0000313" key="3">
    <source>
        <dbReference type="Proteomes" id="UP000434639"/>
    </source>
</evidence>
<dbReference type="Pfam" id="PF17353">
    <property type="entry name" value="DUF5381"/>
    <property type="match status" value="1"/>
</dbReference>
<dbReference type="OrthoDB" id="2855047at2"/>
<keyword evidence="1" id="KW-1133">Transmembrane helix</keyword>
<sequence>MKTESQPLIIEIKGNQRLITIGLVVSIAVIPICALITYYAFKSGYTTSLLGVLGGVTGLFFGCYFLFHSSPVFFNKNKVLLRIISGADGRIVSDKISIPFNEIKDINIEHKGLTLRSWLYYDIVIRTTQGKKIRIPTYNVLDAEDFKPYIENYILPFKASSSNFSS</sequence>
<gene>
    <name evidence="2" type="ORF">GKZ89_09810</name>
</gene>
<feature type="transmembrane region" description="Helical" evidence="1">
    <location>
        <begin position="47"/>
        <end position="67"/>
    </location>
</feature>
<keyword evidence="3" id="KW-1185">Reference proteome</keyword>
<accession>A0A7X2V555</accession>
<keyword evidence="1" id="KW-0472">Membrane</keyword>
<evidence type="ECO:0000313" key="2">
    <source>
        <dbReference type="EMBL" id="MTH53698.1"/>
    </source>
</evidence>
<dbReference type="EMBL" id="WMIB01000008">
    <property type="protein sequence ID" value="MTH53698.1"/>
    <property type="molecule type" value="Genomic_DNA"/>
</dbReference>
<dbReference type="AlphaFoldDB" id="A0A7X2V555"/>
<protein>
    <submittedName>
        <fullName evidence="2">Uncharacterized protein</fullName>
    </submittedName>
</protein>
<name>A0A7X2V555_9BACI</name>